<organism evidence="1 2">
    <name type="scientific">Physocladia obscura</name>
    <dbReference type="NCBI Taxonomy" id="109957"/>
    <lineage>
        <taxon>Eukaryota</taxon>
        <taxon>Fungi</taxon>
        <taxon>Fungi incertae sedis</taxon>
        <taxon>Chytridiomycota</taxon>
        <taxon>Chytridiomycota incertae sedis</taxon>
        <taxon>Chytridiomycetes</taxon>
        <taxon>Chytridiales</taxon>
        <taxon>Chytriomycetaceae</taxon>
        <taxon>Physocladia</taxon>
    </lineage>
</organism>
<protein>
    <submittedName>
        <fullName evidence="1">Uncharacterized protein</fullName>
    </submittedName>
</protein>
<name>A0AAD5SU77_9FUNG</name>
<evidence type="ECO:0000313" key="2">
    <source>
        <dbReference type="Proteomes" id="UP001211907"/>
    </source>
</evidence>
<dbReference type="AlphaFoldDB" id="A0AAD5SU77"/>
<accession>A0AAD5SU77</accession>
<sequence length="92" mass="10286">MFGNKADKRQANWDRISGIAADRTAQGNPSRDANWSRIGAIAERNESIAVNPGRMANWDRFLAVVNRKPKLNETKRSALTQAEMQILQGAFD</sequence>
<comment type="caution">
    <text evidence="1">The sequence shown here is derived from an EMBL/GenBank/DDBJ whole genome shotgun (WGS) entry which is preliminary data.</text>
</comment>
<proteinExistence type="predicted"/>
<evidence type="ECO:0000313" key="1">
    <source>
        <dbReference type="EMBL" id="KAJ3104004.1"/>
    </source>
</evidence>
<dbReference type="Proteomes" id="UP001211907">
    <property type="component" value="Unassembled WGS sequence"/>
</dbReference>
<dbReference type="EMBL" id="JADGJH010002078">
    <property type="protein sequence ID" value="KAJ3104004.1"/>
    <property type="molecule type" value="Genomic_DNA"/>
</dbReference>
<reference evidence="1" key="1">
    <citation type="submission" date="2020-05" db="EMBL/GenBank/DDBJ databases">
        <title>Phylogenomic resolution of chytrid fungi.</title>
        <authorList>
            <person name="Stajich J.E."/>
            <person name="Amses K."/>
            <person name="Simmons R."/>
            <person name="Seto K."/>
            <person name="Myers J."/>
            <person name="Bonds A."/>
            <person name="Quandt C.A."/>
            <person name="Barry K."/>
            <person name="Liu P."/>
            <person name="Grigoriev I."/>
            <person name="Longcore J.E."/>
            <person name="James T.Y."/>
        </authorList>
    </citation>
    <scope>NUCLEOTIDE SEQUENCE</scope>
    <source>
        <strain evidence="1">JEL0513</strain>
    </source>
</reference>
<keyword evidence="2" id="KW-1185">Reference proteome</keyword>
<gene>
    <name evidence="1" type="ORF">HK100_004116</name>
</gene>